<dbReference type="SUPFAM" id="SSF103088">
    <property type="entry name" value="OmpA-like"/>
    <property type="match status" value="1"/>
</dbReference>
<dbReference type="PROSITE" id="PS51123">
    <property type="entry name" value="OMPA_2"/>
    <property type="match status" value="1"/>
</dbReference>
<evidence type="ECO:0000256" key="4">
    <source>
        <dbReference type="PROSITE-ProRule" id="PRU00473"/>
    </source>
</evidence>
<reference evidence="6 7" key="1">
    <citation type="submission" date="2018-06" db="EMBL/GenBank/DDBJ databases">
        <authorList>
            <consortium name="Pathogen Informatics"/>
            <person name="Doyle S."/>
        </authorList>
    </citation>
    <scope>NUCLEOTIDE SEQUENCE [LARGE SCALE GENOMIC DNA]</scope>
    <source>
        <strain evidence="6 7">NCTC11327</strain>
    </source>
</reference>
<dbReference type="Pfam" id="PF00691">
    <property type="entry name" value="OmpA"/>
    <property type="match status" value="1"/>
</dbReference>
<dbReference type="AlphaFoldDB" id="A0AAX2LPT9"/>
<proteinExistence type="predicted"/>
<dbReference type="CDD" id="cd07185">
    <property type="entry name" value="OmpA_C-like"/>
    <property type="match status" value="1"/>
</dbReference>
<dbReference type="Proteomes" id="UP000254626">
    <property type="component" value="Unassembled WGS sequence"/>
</dbReference>
<dbReference type="Gene3D" id="3.30.1330.60">
    <property type="entry name" value="OmpA-like domain"/>
    <property type="match status" value="1"/>
</dbReference>
<dbReference type="InterPro" id="IPR006665">
    <property type="entry name" value="OmpA-like"/>
</dbReference>
<dbReference type="GO" id="GO:0009279">
    <property type="term" value="C:cell outer membrane"/>
    <property type="evidence" value="ECO:0007669"/>
    <property type="project" value="UniProtKB-SubCell"/>
</dbReference>
<feature type="domain" description="OmpA-like" evidence="5">
    <location>
        <begin position="209"/>
        <end position="327"/>
    </location>
</feature>
<gene>
    <name evidence="6" type="primary">yiaD_1</name>
    <name evidence="6" type="ORF">NCTC11327_00918</name>
</gene>
<dbReference type="PRINTS" id="PR01021">
    <property type="entry name" value="OMPADOMAIN"/>
</dbReference>
<dbReference type="Pfam" id="PF18393">
    <property type="entry name" value="MotY_N"/>
    <property type="match status" value="1"/>
</dbReference>
<dbReference type="PANTHER" id="PTHR30329">
    <property type="entry name" value="STATOR ELEMENT OF FLAGELLAR MOTOR COMPLEX"/>
    <property type="match status" value="1"/>
</dbReference>
<dbReference type="InterPro" id="IPR006664">
    <property type="entry name" value="OMP_bac"/>
</dbReference>
<protein>
    <submittedName>
        <fullName evidence="6">OmpA family protein</fullName>
    </submittedName>
</protein>
<dbReference type="InterPro" id="IPR041544">
    <property type="entry name" value="MotY_N"/>
</dbReference>
<accession>A0AAX2LPT9</accession>
<evidence type="ECO:0000313" key="6">
    <source>
        <dbReference type="EMBL" id="SUP22097.1"/>
    </source>
</evidence>
<comment type="subcellular location">
    <subcellularLocation>
        <location evidence="1">Cell outer membrane</location>
    </subcellularLocation>
</comment>
<dbReference type="Gene3D" id="2.60.40.2540">
    <property type="match status" value="1"/>
</dbReference>
<organism evidence="6 7">
    <name type="scientific">Vibrio fluvialis</name>
    <dbReference type="NCBI Taxonomy" id="676"/>
    <lineage>
        <taxon>Bacteria</taxon>
        <taxon>Pseudomonadati</taxon>
        <taxon>Pseudomonadota</taxon>
        <taxon>Gammaproteobacteria</taxon>
        <taxon>Vibrionales</taxon>
        <taxon>Vibrionaceae</taxon>
        <taxon>Vibrio</taxon>
    </lineage>
</organism>
<sequence>MVDIESDWDINMKMYASYDNSVAYLNDRKVSIEGKKYFYHQVLKICSITSCALGLFLTMPSFAEQEIKVPMDLSSWIYKGDVFNCNLMHTEVPHGKFYFRSVTNNKISFEFRFNNSPVTWQQADLSLLTPPWIVPQQATPISEGIRHQGNRFSFSTNIDALLHAIDQGQWLQLSLSGSTPSESQRVTLPSIRVHNVITQFKACQQRLPAITFTEARDTSLHFASGQQSLSAAQQRTLRDLISYVERDKRVTYLLIDGHTDNVGSRLANLSVSRSRADQVAAVLETLGVAADKIQIRAHGSRYPVASNATESGRAQNRRVVIRLVRDDESVVAATPPTNDSMKVQ</sequence>
<dbReference type="EMBL" id="UHIP01000001">
    <property type="protein sequence ID" value="SUP22097.1"/>
    <property type="molecule type" value="Genomic_DNA"/>
</dbReference>
<evidence type="ECO:0000256" key="1">
    <source>
        <dbReference type="ARBA" id="ARBA00004442"/>
    </source>
</evidence>
<keyword evidence="3" id="KW-0998">Cell outer membrane</keyword>
<dbReference type="InterPro" id="IPR036737">
    <property type="entry name" value="OmpA-like_sf"/>
</dbReference>
<name>A0AAX2LPT9_VIBFL</name>
<dbReference type="PANTHER" id="PTHR30329:SF21">
    <property type="entry name" value="LIPOPROTEIN YIAD-RELATED"/>
    <property type="match status" value="1"/>
</dbReference>
<evidence type="ECO:0000256" key="3">
    <source>
        <dbReference type="ARBA" id="ARBA00023237"/>
    </source>
</evidence>
<dbReference type="InterPro" id="IPR050330">
    <property type="entry name" value="Bact_OuterMem_StrucFunc"/>
</dbReference>
<evidence type="ECO:0000256" key="2">
    <source>
        <dbReference type="ARBA" id="ARBA00023136"/>
    </source>
</evidence>
<keyword evidence="2 4" id="KW-0472">Membrane</keyword>
<evidence type="ECO:0000313" key="7">
    <source>
        <dbReference type="Proteomes" id="UP000254626"/>
    </source>
</evidence>
<evidence type="ECO:0000259" key="5">
    <source>
        <dbReference type="PROSITE" id="PS51123"/>
    </source>
</evidence>
<comment type="caution">
    <text evidence="6">The sequence shown here is derived from an EMBL/GenBank/DDBJ whole genome shotgun (WGS) entry which is preliminary data.</text>
</comment>